<keyword evidence="3 9" id="KW-0028">Amino-acid biosynthesis</keyword>
<dbReference type="GO" id="GO:0042450">
    <property type="term" value="P:L-arginine biosynthetic process via ornithine"/>
    <property type="evidence" value="ECO:0007669"/>
    <property type="project" value="UniProtKB-UniRule"/>
</dbReference>
<keyword evidence="7 9" id="KW-0067">ATP-binding</keyword>
<keyword evidence="2 9" id="KW-0055">Arginine biosynthesis</keyword>
<dbReference type="CDD" id="cd04238">
    <property type="entry name" value="AAK_NAGK-like"/>
    <property type="match status" value="1"/>
</dbReference>
<dbReference type="EC" id="2.7.2.8" evidence="9"/>
<dbReference type="Gene3D" id="3.40.1160.10">
    <property type="entry name" value="Acetylglutamate kinase-like"/>
    <property type="match status" value="1"/>
</dbReference>
<keyword evidence="9" id="KW-0963">Cytoplasm</keyword>
<dbReference type="EMBL" id="VOOR01000037">
    <property type="protein sequence ID" value="TXB62097.1"/>
    <property type="molecule type" value="Genomic_DNA"/>
</dbReference>
<evidence type="ECO:0000256" key="9">
    <source>
        <dbReference type="HAMAP-Rule" id="MF_00082"/>
    </source>
</evidence>
<keyword evidence="6 9" id="KW-0418">Kinase</keyword>
<accession>A0A5C6RIS2</accession>
<dbReference type="GO" id="GO:0005737">
    <property type="term" value="C:cytoplasm"/>
    <property type="evidence" value="ECO:0007669"/>
    <property type="project" value="UniProtKB-SubCell"/>
</dbReference>
<comment type="caution">
    <text evidence="11">The sequence shown here is derived from an EMBL/GenBank/DDBJ whole genome shotgun (WGS) entry which is preliminary data.</text>
</comment>
<dbReference type="PANTHER" id="PTHR23342:SF0">
    <property type="entry name" value="N-ACETYLGLUTAMATE SYNTHASE, MITOCHONDRIAL"/>
    <property type="match status" value="1"/>
</dbReference>
<evidence type="ECO:0000256" key="4">
    <source>
        <dbReference type="ARBA" id="ARBA00022679"/>
    </source>
</evidence>
<dbReference type="PANTHER" id="PTHR23342">
    <property type="entry name" value="N-ACETYLGLUTAMATE SYNTHASE"/>
    <property type="match status" value="1"/>
</dbReference>
<name>A0A5C6RIS2_9BACT</name>
<evidence type="ECO:0000256" key="2">
    <source>
        <dbReference type="ARBA" id="ARBA00022571"/>
    </source>
</evidence>
<keyword evidence="4 9" id="KW-0808">Transferase</keyword>
<reference evidence="11 12" key="1">
    <citation type="submission" date="2019-08" db="EMBL/GenBank/DDBJ databases">
        <title>Genome of Phaeodactylibacter luteus.</title>
        <authorList>
            <person name="Bowman J.P."/>
        </authorList>
    </citation>
    <scope>NUCLEOTIDE SEQUENCE [LARGE SCALE GENOMIC DNA]</scope>
    <source>
        <strain evidence="11 12">KCTC 42180</strain>
    </source>
</reference>
<dbReference type="InterPro" id="IPR036393">
    <property type="entry name" value="AceGlu_kinase-like_sf"/>
</dbReference>
<dbReference type="HAMAP" id="MF_00082">
    <property type="entry name" value="ArgB"/>
    <property type="match status" value="1"/>
</dbReference>
<comment type="catalytic activity">
    <reaction evidence="8 9">
        <text>N-acetyl-L-glutamate + ATP = N-acetyl-L-glutamyl 5-phosphate + ADP</text>
        <dbReference type="Rhea" id="RHEA:14629"/>
        <dbReference type="ChEBI" id="CHEBI:30616"/>
        <dbReference type="ChEBI" id="CHEBI:44337"/>
        <dbReference type="ChEBI" id="CHEBI:57936"/>
        <dbReference type="ChEBI" id="CHEBI:456216"/>
        <dbReference type="EC" id="2.7.2.8"/>
    </reaction>
</comment>
<evidence type="ECO:0000313" key="12">
    <source>
        <dbReference type="Proteomes" id="UP000321580"/>
    </source>
</evidence>
<dbReference type="NCBIfam" id="TIGR00761">
    <property type="entry name" value="argB"/>
    <property type="match status" value="1"/>
</dbReference>
<feature type="binding site" evidence="9">
    <location>
        <begin position="41"/>
        <end position="42"/>
    </location>
    <ligand>
        <name>substrate</name>
    </ligand>
</feature>
<comment type="subcellular location">
    <subcellularLocation>
        <location evidence="9">Cytoplasm</location>
    </subcellularLocation>
</comment>
<organism evidence="11 12">
    <name type="scientific">Phaeodactylibacter luteus</name>
    <dbReference type="NCBI Taxonomy" id="1564516"/>
    <lineage>
        <taxon>Bacteria</taxon>
        <taxon>Pseudomonadati</taxon>
        <taxon>Bacteroidota</taxon>
        <taxon>Saprospiria</taxon>
        <taxon>Saprospirales</taxon>
        <taxon>Haliscomenobacteraceae</taxon>
        <taxon>Phaeodactylibacter</taxon>
    </lineage>
</organism>
<dbReference type="Pfam" id="PF00696">
    <property type="entry name" value="AA_kinase"/>
    <property type="match status" value="1"/>
</dbReference>
<evidence type="ECO:0000259" key="10">
    <source>
        <dbReference type="Pfam" id="PF00696"/>
    </source>
</evidence>
<dbReference type="InterPro" id="IPR037528">
    <property type="entry name" value="ArgB"/>
</dbReference>
<dbReference type="OrthoDB" id="9803155at2"/>
<dbReference type="InterPro" id="IPR001048">
    <property type="entry name" value="Asp/Glu/Uridylate_kinase"/>
</dbReference>
<dbReference type="PIRSF" id="PIRSF000728">
    <property type="entry name" value="NAGK"/>
    <property type="match status" value="1"/>
</dbReference>
<dbReference type="InterPro" id="IPR004662">
    <property type="entry name" value="AcgluKinase_fam"/>
</dbReference>
<evidence type="ECO:0000256" key="6">
    <source>
        <dbReference type="ARBA" id="ARBA00022777"/>
    </source>
</evidence>
<gene>
    <name evidence="9 11" type="primary">argB</name>
    <name evidence="11" type="ORF">FRY97_15780</name>
</gene>
<dbReference type="SUPFAM" id="SSF53633">
    <property type="entry name" value="Carbamate kinase-like"/>
    <property type="match status" value="1"/>
</dbReference>
<dbReference type="Proteomes" id="UP000321580">
    <property type="component" value="Unassembled WGS sequence"/>
</dbReference>
<evidence type="ECO:0000256" key="7">
    <source>
        <dbReference type="ARBA" id="ARBA00022840"/>
    </source>
</evidence>
<evidence type="ECO:0000256" key="5">
    <source>
        <dbReference type="ARBA" id="ARBA00022741"/>
    </source>
</evidence>
<dbReference type="AlphaFoldDB" id="A0A5C6RIS2"/>
<keyword evidence="5 9" id="KW-0547">Nucleotide-binding</keyword>
<evidence type="ECO:0000313" key="11">
    <source>
        <dbReference type="EMBL" id="TXB62097.1"/>
    </source>
</evidence>
<dbReference type="UniPathway" id="UPA00068">
    <property type="reaction ID" value="UER00107"/>
</dbReference>
<dbReference type="GO" id="GO:0003991">
    <property type="term" value="F:acetylglutamate kinase activity"/>
    <property type="evidence" value="ECO:0007669"/>
    <property type="project" value="UniProtKB-UniRule"/>
</dbReference>
<keyword evidence="12" id="KW-1185">Reference proteome</keyword>
<comment type="similarity">
    <text evidence="9">Belongs to the acetylglutamate kinase family. ArgB subfamily.</text>
</comment>
<feature type="binding site" evidence="9">
    <location>
        <position position="63"/>
    </location>
    <ligand>
        <name>substrate</name>
    </ligand>
</feature>
<sequence>MSHSLTILKIGGAVLQDEAALSAALQFFTGMPGQKILVHGGGRKASDISRRLGIAPQMHEGRRLTDAATLEVVTMVYAGLENKRLVAQLQHMGTNAIGLSGADANIILSEKRKHTTVDYGFAGDVISVQKAPLQALLGAGLAPVCCAITHDGQGQLLNTNADTIAAVLAAGLAADYHVDLLYCFEQPGVMEDLSRPDSLIQELRPDSYARYRAAGVIAGGMLPKLDNAFRAVNAGARKALIADLEGLRNGGGTTIRL</sequence>
<proteinExistence type="inferred from homology"/>
<feature type="site" description="Transition state stabilizer" evidence="9">
    <location>
        <position position="224"/>
    </location>
</feature>
<feature type="binding site" evidence="9">
    <location>
        <position position="158"/>
    </location>
    <ligand>
        <name>substrate</name>
    </ligand>
</feature>
<feature type="site" description="Transition state stabilizer" evidence="9">
    <location>
        <position position="9"/>
    </location>
</feature>
<evidence type="ECO:0000256" key="8">
    <source>
        <dbReference type="ARBA" id="ARBA00048141"/>
    </source>
</evidence>
<comment type="pathway">
    <text evidence="1 9">Amino-acid biosynthesis; L-arginine biosynthesis; N(2)-acetyl-L-ornithine from L-glutamate: step 2/4.</text>
</comment>
<feature type="domain" description="Aspartate/glutamate/uridylate kinase" evidence="10">
    <location>
        <begin position="5"/>
        <end position="243"/>
    </location>
</feature>
<comment type="function">
    <text evidence="9">Catalyzes the ATP-dependent phosphorylation of N-acetyl-L-glutamate.</text>
</comment>
<dbReference type="GO" id="GO:0005524">
    <property type="term" value="F:ATP binding"/>
    <property type="evidence" value="ECO:0007669"/>
    <property type="project" value="UniProtKB-UniRule"/>
</dbReference>
<evidence type="ECO:0000256" key="3">
    <source>
        <dbReference type="ARBA" id="ARBA00022605"/>
    </source>
</evidence>
<dbReference type="RefSeq" id="WP_147168528.1">
    <property type="nucleotide sequence ID" value="NZ_VOOR01000037.1"/>
</dbReference>
<protein>
    <recommendedName>
        <fullName evidence="9">Acetylglutamate kinase</fullName>
        <ecNumber evidence="9">2.7.2.8</ecNumber>
    </recommendedName>
    <alternativeName>
        <fullName evidence="9">N-acetyl-L-glutamate 5-phosphotransferase</fullName>
    </alternativeName>
    <alternativeName>
        <fullName evidence="9">NAG kinase</fullName>
        <shortName evidence="9">NAGK</shortName>
    </alternativeName>
</protein>
<evidence type="ECO:0000256" key="1">
    <source>
        <dbReference type="ARBA" id="ARBA00004828"/>
    </source>
</evidence>